<evidence type="ECO:0000313" key="2">
    <source>
        <dbReference type="Proteomes" id="UP000043763"/>
    </source>
</evidence>
<dbReference type="Gene3D" id="1.25.40.10">
    <property type="entry name" value="Tetratricopeptide repeat domain"/>
    <property type="match status" value="2"/>
</dbReference>
<dbReference type="Proteomes" id="UP000043763">
    <property type="component" value="Unassembled WGS sequence"/>
</dbReference>
<dbReference type="EMBL" id="CVLB01000003">
    <property type="protein sequence ID" value="CRF35069.1"/>
    <property type="molecule type" value="Genomic_DNA"/>
</dbReference>
<gene>
    <name evidence="1" type="ORF">BRSU_2411</name>
</gene>
<dbReference type="AlphaFoldDB" id="A0A0G4K9M8"/>
<sequence>MNDKENIIKEIENLIDERKYKKAIKICNKYLNNNNIEIFFYKAFAIFKLKRYKKAIMYFLEIIKKFSNSQNTKYFYTYLFTALSYLKANKYKLSMKYLKDVINKNKDFSEAYYYIGLIEQHYRNYNEALNNYNLAIKCCKYPYNKLTMYVKKIELLIKSKYDEKEIIDSYNDMKIVINNIKKYGKIKYTFIIFNELSSIYNNISYIINNYDKNKFIEIINDIILVDFNNKIKKYDIKNSTLYHYTKVNKDTLRSILNNTLWCSNTKEFNDPVDPYIRNNKKESSSQLYNYLLEKIKVACLTTHNDNTLMWSHYADKHKGICIEYNIDNIFNINFTILQKINYHKNMSKSNIFYDDNVILGNNKSIDNITDIFTVKSKEWKYEDEYRILFYDEENKNPNGTLINLPIKSICFGVKTSDDDKELIYNIVNSINEKRLDYNNDIVKLYQAELDDNELFKINIKPYKHEKIK</sequence>
<accession>A0A0G4K9M8</accession>
<reference evidence="2" key="1">
    <citation type="submission" date="2015-04" db="EMBL/GenBank/DDBJ databases">
        <authorList>
            <person name="Mushtaq Mamoona"/>
        </authorList>
    </citation>
    <scope>NUCLEOTIDE SEQUENCE [LARGE SCALE GENOMIC DNA]</scope>
    <source>
        <strain evidence="2">AN4859/03</strain>
    </source>
</reference>
<dbReference type="InterPro" id="IPR011990">
    <property type="entry name" value="TPR-like_helical_dom_sf"/>
</dbReference>
<dbReference type="RefSeq" id="WP_053082767.1">
    <property type="nucleotide sequence ID" value="NZ_CVLB01000003.1"/>
</dbReference>
<organism evidence="1 2">
    <name type="scientific">Brachyspira suanatina</name>
    <dbReference type="NCBI Taxonomy" id="381802"/>
    <lineage>
        <taxon>Bacteria</taxon>
        <taxon>Pseudomonadati</taxon>
        <taxon>Spirochaetota</taxon>
        <taxon>Spirochaetia</taxon>
        <taxon>Brachyspirales</taxon>
        <taxon>Brachyspiraceae</taxon>
        <taxon>Brachyspira</taxon>
    </lineage>
</organism>
<protein>
    <submittedName>
        <fullName evidence="1">Uncharacterized protein</fullName>
    </submittedName>
</protein>
<dbReference type="SMART" id="SM00028">
    <property type="entry name" value="TPR"/>
    <property type="match status" value="3"/>
</dbReference>
<evidence type="ECO:0000313" key="1">
    <source>
        <dbReference type="EMBL" id="CRF35069.1"/>
    </source>
</evidence>
<dbReference type="SUPFAM" id="SSF48452">
    <property type="entry name" value="TPR-like"/>
    <property type="match status" value="1"/>
</dbReference>
<name>A0A0G4K9M8_9SPIR</name>
<proteinExistence type="predicted"/>
<dbReference type="InterPro" id="IPR019734">
    <property type="entry name" value="TPR_rpt"/>
</dbReference>
<keyword evidence="2" id="KW-1185">Reference proteome</keyword>
<dbReference type="Pfam" id="PF11185">
    <property type="entry name" value="DUF2971"/>
    <property type="match status" value="1"/>
</dbReference>
<dbReference type="InterPro" id="IPR021352">
    <property type="entry name" value="DUF2971"/>
</dbReference>